<keyword evidence="2" id="KW-0479">Metal-binding</keyword>
<dbReference type="Pfam" id="PF00013">
    <property type="entry name" value="KH_1"/>
    <property type="match status" value="1"/>
</dbReference>
<dbReference type="Gene3D" id="3.30.40.10">
    <property type="entry name" value="Zinc/RING finger domain, C3HC4 (zinc finger)"/>
    <property type="match status" value="1"/>
</dbReference>
<proteinExistence type="predicted"/>
<dbReference type="InterPro" id="IPR001841">
    <property type="entry name" value="Znf_RING"/>
</dbReference>
<accession>A0AB34JJ06</accession>
<evidence type="ECO:0000256" key="2">
    <source>
        <dbReference type="PROSITE-ProRule" id="PRU00175"/>
    </source>
</evidence>
<organism evidence="5 6">
    <name type="scientific">Prymnesium parvum</name>
    <name type="common">Toxic golden alga</name>
    <dbReference type="NCBI Taxonomy" id="97485"/>
    <lineage>
        <taxon>Eukaryota</taxon>
        <taxon>Haptista</taxon>
        <taxon>Haptophyta</taxon>
        <taxon>Prymnesiophyceae</taxon>
        <taxon>Prymnesiales</taxon>
        <taxon>Prymnesiaceae</taxon>
        <taxon>Prymnesium</taxon>
    </lineage>
</organism>
<evidence type="ECO:0000313" key="6">
    <source>
        <dbReference type="Proteomes" id="UP001515480"/>
    </source>
</evidence>
<reference evidence="5 6" key="1">
    <citation type="journal article" date="2024" name="Science">
        <title>Giant polyketide synthase enzymes in the biosynthesis of giant marine polyether toxins.</title>
        <authorList>
            <person name="Fallon T.R."/>
            <person name="Shende V.V."/>
            <person name="Wierzbicki I.H."/>
            <person name="Pendleton A.L."/>
            <person name="Watervoot N.F."/>
            <person name="Auber R.P."/>
            <person name="Gonzalez D.J."/>
            <person name="Wisecaver J.H."/>
            <person name="Moore B.S."/>
        </authorList>
    </citation>
    <scope>NUCLEOTIDE SEQUENCE [LARGE SCALE GENOMIC DNA]</scope>
    <source>
        <strain evidence="5 6">12B1</strain>
    </source>
</reference>
<dbReference type="GO" id="GO:0003723">
    <property type="term" value="F:RNA binding"/>
    <property type="evidence" value="ECO:0007669"/>
    <property type="project" value="UniProtKB-UniRule"/>
</dbReference>
<keyword evidence="2" id="KW-0863">Zinc-finger</keyword>
<evidence type="ECO:0000256" key="1">
    <source>
        <dbReference type="PROSITE-ProRule" id="PRU00117"/>
    </source>
</evidence>
<dbReference type="InterPro" id="IPR036612">
    <property type="entry name" value="KH_dom_type_1_sf"/>
</dbReference>
<dbReference type="PANTHER" id="PTHR14879">
    <property type="entry name" value="CASPASE REGULATOR, RING FINGER DOMAIN-CONTAINING"/>
    <property type="match status" value="1"/>
</dbReference>
<dbReference type="Pfam" id="PF13920">
    <property type="entry name" value="zf-C3HC4_3"/>
    <property type="match status" value="1"/>
</dbReference>
<evidence type="ECO:0000259" key="4">
    <source>
        <dbReference type="PROSITE" id="PS50089"/>
    </source>
</evidence>
<comment type="caution">
    <text evidence="5">The sequence shown here is derived from an EMBL/GenBank/DDBJ whole genome shotgun (WGS) entry which is preliminary data.</text>
</comment>
<name>A0AB34JJ06_PRYPA</name>
<keyword evidence="1" id="KW-0694">RNA-binding</keyword>
<dbReference type="InterPro" id="IPR004087">
    <property type="entry name" value="KH_dom"/>
</dbReference>
<feature type="domain" description="RING-type" evidence="4">
    <location>
        <begin position="400"/>
        <end position="436"/>
    </location>
</feature>
<keyword evidence="2" id="KW-0862">Zinc</keyword>
<gene>
    <name evidence="5" type="ORF">AB1Y20_021559</name>
</gene>
<dbReference type="Gene3D" id="3.30.1370.10">
    <property type="entry name" value="K Homology domain, type 1"/>
    <property type="match status" value="1"/>
</dbReference>
<dbReference type="AlphaFoldDB" id="A0AB34JJ06"/>
<dbReference type="InterPro" id="IPR004088">
    <property type="entry name" value="KH_dom_type_1"/>
</dbReference>
<dbReference type="SUPFAM" id="SSF57850">
    <property type="entry name" value="RING/U-box"/>
    <property type="match status" value="1"/>
</dbReference>
<dbReference type="InterPro" id="IPR051728">
    <property type="entry name" value="RING-FYVE_E3_ubiquitin-ligase"/>
</dbReference>
<protein>
    <recommendedName>
        <fullName evidence="4">RING-type domain-containing protein</fullName>
    </recommendedName>
</protein>
<dbReference type="SMART" id="SM00322">
    <property type="entry name" value="KH"/>
    <property type="match status" value="1"/>
</dbReference>
<evidence type="ECO:0000256" key="3">
    <source>
        <dbReference type="SAM" id="MobiDB-lite"/>
    </source>
</evidence>
<dbReference type="EMBL" id="JBGBPQ010000007">
    <property type="protein sequence ID" value="KAL1521909.1"/>
    <property type="molecule type" value="Genomic_DNA"/>
</dbReference>
<dbReference type="InterPro" id="IPR013083">
    <property type="entry name" value="Znf_RING/FYVE/PHD"/>
</dbReference>
<dbReference type="SUPFAM" id="SSF54791">
    <property type="entry name" value="Eukaryotic type KH-domain (KH-domain type I)"/>
    <property type="match status" value="1"/>
</dbReference>
<dbReference type="PROSITE" id="PS50084">
    <property type="entry name" value="KH_TYPE_1"/>
    <property type="match status" value="1"/>
</dbReference>
<dbReference type="CDD" id="cd00105">
    <property type="entry name" value="KH-I"/>
    <property type="match status" value="1"/>
</dbReference>
<feature type="region of interest" description="Disordered" evidence="3">
    <location>
        <begin position="240"/>
        <end position="261"/>
    </location>
</feature>
<evidence type="ECO:0000313" key="5">
    <source>
        <dbReference type="EMBL" id="KAL1521909.1"/>
    </source>
</evidence>
<dbReference type="PROSITE" id="PS50089">
    <property type="entry name" value="ZF_RING_2"/>
    <property type="match status" value="1"/>
</dbReference>
<dbReference type="PANTHER" id="PTHR14879:SF5">
    <property type="entry name" value="RING-TYPE DOMAIN-CONTAINING PROTEIN"/>
    <property type="match status" value="1"/>
</dbReference>
<sequence length="448" mass="48779">MEWHMVQREKRRVEGEQLVHVPRSMAGLLIGPKGSHAHAISEQLNVRMTIKAIDNDWSAAILKGEPSAMENAKKVIDDCIRFWSTESTQVVLLVSPIERLKQKLSTGSDREALGQILMRVLEEWNPTCKPDANRMLWVYLKDFKNWCHKQRLGYINLDLAQKEGMCTFDGAYPWERILWPCDAAGPQSQWDPPHREMEEMNLAEEAADAEALLHSAVGPTAGGGVVGGGGWGVGGGADAWSPGGTGALTSEQAPEPSGAEAFPPALGKRMPPPDAVFPPPDAVPRRLGAGAPYVEEGASSAEAGLPPPEAPALSVAIDALRHLRATENLIECMQAEGRLLQERAVAAETMSKSMELELLQLKGDQAALGRLDDNQIDELIQRMTATVAVLKDLKKRKGECVVCLAKPRSVAFVPCGHRACCEDCGFGEIANCPMCRKSIHSRIKVYES</sequence>
<dbReference type="GO" id="GO:0008270">
    <property type="term" value="F:zinc ion binding"/>
    <property type="evidence" value="ECO:0007669"/>
    <property type="project" value="UniProtKB-KW"/>
</dbReference>
<keyword evidence="6" id="KW-1185">Reference proteome</keyword>
<dbReference type="Proteomes" id="UP001515480">
    <property type="component" value="Unassembled WGS sequence"/>
</dbReference>